<evidence type="ECO:0000256" key="1">
    <source>
        <dbReference type="SAM" id="MobiDB-lite"/>
    </source>
</evidence>
<dbReference type="AlphaFoldDB" id="N6Y167"/>
<name>N6Y167_THAL4</name>
<sequence>MQGEFGFTDQAGQRRAQFVGDVGVEAFELPVGAIQAREHCIELPDQGLQFFDLRRAVERAPDVLGLECGGLPCQIANRQQRPPHEPCAAGRNHQRAGQCACQQRPGQFLQQLGIGADVERQLGQERGAVRPRRWNFESDPAQADAGLGGPRRRIQRRARLAAQAQSEIAMADKEVVELVAQARQLFPGGDLADEMADQLLPIVEFLGLPGGKIQAAGDIDDNTDQAEPGEAQCREP</sequence>
<protein>
    <submittedName>
        <fullName evidence="2">Uncharacterized protein</fullName>
    </submittedName>
</protein>
<evidence type="ECO:0000313" key="2">
    <source>
        <dbReference type="EMBL" id="ENO87886.1"/>
    </source>
</evidence>
<feature type="region of interest" description="Disordered" evidence="1">
    <location>
        <begin position="214"/>
        <end position="236"/>
    </location>
</feature>
<dbReference type="EMBL" id="AMXE01000032">
    <property type="protein sequence ID" value="ENO87886.1"/>
    <property type="molecule type" value="Genomic_DNA"/>
</dbReference>
<evidence type="ECO:0000313" key="3">
    <source>
        <dbReference type="Proteomes" id="UP000013232"/>
    </source>
</evidence>
<dbReference type="Proteomes" id="UP000013232">
    <property type="component" value="Unassembled WGS sequence"/>
</dbReference>
<comment type="caution">
    <text evidence="2">The sequence shown here is derived from an EMBL/GenBank/DDBJ whole genome shotgun (WGS) entry which is preliminary data.</text>
</comment>
<gene>
    <name evidence="2" type="ORF">C666_09965</name>
</gene>
<keyword evidence="3" id="KW-1185">Reference proteome</keyword>
<accession>N6Y167</accession>
<organism evidence="2 3">
    <name type="scientific">Thauera linaloolentis (strain DSM 12138 / JCM 21573 / CCUG 41526 / CIP 105981 / IAM 15112 / NBRC 102519 / 47Lol)</name>
    <dbReference type="NCBI Taxonomy" id="1123367"/>
    <lineage>
        <taxon>Bacteria</taxon>
        <taxon>Pseudomonadati</taxon>
        <taxon>Pseudomonadota</taxon>
        <taxon>Betaproteobacteria</taxon>
        <taxon>Rhodocyclales</taxon>
        <taxon>Zoogloeaceae</taxon>
        <taxon>Thauera</taxon>
    </lineage>
</organism>
<proteinExistence type="predicted"/>
<reference evidence="2 3" key="1">
    <citation type="submission" date="2012-09" db="EMBL/GenBank/DDBJ databases">
        <title>Draft Genome Sequences of 6 Strains from Genus Thauera.</title>
        <authorList>
            <person name="Liu B."/>
            <person name="Shapleigh J.P."/>
            <person name="Frostegard A.H."/>
        </authorList>
    </citation>
    <scope>NUCLEOTIDE SEQUENCE [LARGE SCALE GENOMIC DNA]</scope>
    <source>
        <strain evidence="3">47Lol / DSM 12138</strain>
    </source>
</reference>